<dbReference type="SMART" id="SM00065">
    <property type="entry name" value="GAF"/>
    <property type="match status" value="1"/>
</dbReference>
<dbReference type="Gene3D" id="3.60.40.10">
    <property type="entry name" value="PPM-type phosphatase domain"/>
    <property type="match status" value="1"/>
</dbReference>
<gene>
    <name evidence="5" type="ORF">GCM10023331_31670</name>
</gene>
<dbReference type="Pfam" id="PF07495">
    <property type="entry name" value="Y_Y_Y"/>
    <property type="match status" value="1"/>
</dbReference>
<dbReference type="Gene3D" id="2.130.10.10">
    <property type="entry name" value="YVTN repeat-like/Quinoprotein amine dehydrogenase"/>
    <property type="match status" value="2"/>
</dbReference>
<dbReference type="InterPro" id="IPR003018">
    <property type="entry name" value="GAF"/>
</dbReference>
<dbReference type="Proteomes" id="UP001500298">
    <property type="component" value="Unassembled WGS sequence"/>
</dbReference>
<evidence type="ECO:0000256" key="2">
    <source>
        <dbReference type="SAM" id="SignalP"/>
    </source>
</evidence>
<accession>A0ABP9DJD5</accession>
<evidence type="ECO:0000259" key="4">
    <source>
        <dbReference type="SMART" id="SM00331"/>
    </source>
</evidence>
<dbReference type="InterPro" id="IPR015943">
    <property type="entry name" value="WD40/YVTN_repeat-like_dom_sf"/>
</dbReference>
<dbReference type="Pfam" id="PF13185">
    <property type="entry name" value="GAF_2"/>
    <property type="match status" value="1"/>
</dbReference>
<organism evidence="5 6">
    <name type="scientific">Algivirga pacifica</name>
    <dbReference type="NCBI Taxonomy" id="1162670"/>
    <lineage>
        <taxon>Bacteria</taxon>
        <taxon>Pseudomonadati</taxon>
        <taxon>Bacteroidota</taxon>
        <taxon>Cytophagia</taxon>
        <taxon>Cytophagales</taxon>
        <taxon>Flammeovirgaceae</taxon>
        <taxon>Algivirga</taxon>
    </lineage>
</organism>
<evidence type="ECO:0008006" key="7">
    <source>
        <dbReference type="Google" id="ProtNLM"/>
    </source>
</evidence>
<feature type="signal peptide" evidence="2">
    <location>
        <begin position="1"/>
        <end position="18"/>
    </location>
</feature>
<dbReference type="RefSeq" id="WP_345373537.1">
    <property type="nucleotide sequence ID" value="NZ_BAABJX010000051.1"/>
</dbReference>
<dbReference type="SUPFAM" id="SSF50998">
    <property type="entry name" value="Quinoprotein alcohol dehydrogenase-like"/>
    <property type="match status" value="1"/>
</dbReference>
<evidence type="ECO:0000313" key="6">
    <source>
        <dbReference type="Proteomes" id="UP001500298"/>
    </source>
</evidence>
<dbReference type="Gene3D" id="3.30.450.40">
    <property type="match status" value="1"/>
</dbReference>
<dbReference type="PANTHER" id="PTHR43156">
    <property type="entry name" value="STAGE II SPORULATION PROTEIN E-RELATED"/>
    <property type="match status" value="1"/>
</dbReference>
<feature type="chain" id="PRO_5045552454" description="Serine phosphatase RsbU, regulator of sigma subunit" evidence="2">
    <location>
        <begin position="19"/>
        <end position="1236"/>
    </location>
</feature>
<feature type="domain" description="PPM-type phosphatase" evidence="4">
    <location>
        <begin position="1009"/>
        <end position="1236"/>
    </location>
</feature>
<keyword evidence="2" id="KW-0732">Signal</keyword>
<dbReference type="InterPro" id="IPR011047">
    <property type="entry name" value="Quinoprotein_ADH-like_sf"/>
</dbReference>
<dbReference type="InterPro" id="IPR029016">
    <property type="entry name" value="GAF-like_dom_sf"/>
</dbReference>
<comment type="caution">
    <text evidence="5">The sequence shown here is derived from an EMBL/GenBank/DDBJ whole genome shotgun (WGS) entry which is preliminary data.</text>
</comment>
<sequence>MRVFIFLTVLLFTTTAWSQQGQPILRNISPVEYHADGLNYDAVQDERGVMYFANEMGILEFDGKIWSLIPMKRQEAVLGMSKGRDGAIYAASAWDFGVLSTSSDNELYYRSLQADEFKMATHRGERITGVDAAGKGIYFFSNKRILYYQNGVLSQVKSLGDQDIIVDRYAVAHDRMFVRYREDGELLWKELLDGQFTDLFQLPVREVIRDILPAEGEDLLYVSSSGNWYWDHKGKVKRFRLPSEVVKGGMNAIIPLKGVYNYAVATKTAGLFILDEEGDIMVRLQKTTGLLSDDINQLYQDQQGGLWAMQFNGLTRIELSSPFLNWKNQEGEEVVALTFEEGGVYTASYGVEYYDNGDNIQIKGIDRLVKVWGMERITSGGVNRLYVNTEDGVYWLNRMKAEKCFANDRIISLHPSRYYENKVYGIDQGGRIYFLDISNHKKWKVVDAVDTGLEEVTGMAEDREGDLWVSSSFSGIRYIKVEQEDNSFLLHSPIVASLGQEVGKITVHEFGDEVLVSAKGYLFDVDAQNKTLTPSQHLLSKIIQEKNYRPKQILSTEEDYLLVPYNTVEHPIVLVDYHQESKTWEVKDEQMRLLPAMHINDAQFVDEGILIAGAEGVFFYNRTQEGLFSGTFKTLIRQVAVDGKELFNGAYRVPGTERNGNILVGQLKGQEPELKMENNDITFSFAAPVYSGQGQTEFQYQLKGHDNSWSEWTSSSKHTYANLKAGGYAFYVRAKDLYGNIGQEAVYRFHVQGAWYESYAAYFLYVFLLGGGMFAVVRWNTYLLKSRNQKLEEEVEQRTAELASQKNTIEKAYRDVQQIGDMGKKVMAALEKEDLVERLYYQLKEFMNVEAFGIGVYDEMYSRLSYSGFIEVDQSPRSFTDIVTSSDSIAGECLNENTVILIRDIKEKEKEGVEIKQYTIEKAKSMVFLPIVMEGKKLGVMTLQSFEPFAFGDIELQVLNTLVPYVTIALSNAGTYKTLKEKNLQMTDSIRYAETIQKAGLPSSELMRNILKDFFVLWKPKDIVSGDFYWFNVVDRVGYLAVVDCTGHGVPGAFMSMIGISTLNNLIYVNELSAPEEILEQMNDMIRMKLRQDEARNTDGMDMGLCKFEYQDDGSCKLTFSGAKTPLYYIQQGEFLEIKGTRRSIGGKQKKNKDPFVSHELLLSPGDTIYILTDGMADQHNGARKKIGTAKIKTLLSSINSQSMQEQKVYLEQFIEDYKGEEAPQRDDITVIGIRI</sequence>
<keyword evidence="6" id="KW-1185">Reference proteome</keyword>
<dbReference type="SMART" id="SM00331">
    <property type="entry name" value="PP2C_SIG"/>
    <property type="match status" value="1"/>
</dbReference>
<evidence type="ECO:0000256" key="1">
    <source>
        <dbReference type="ARBA" id="ARBA00022801"/>
    </source>
</evidence>
<keyword evidence="1" id="KW-0378">Hydrolase</keyword>
<dbReference type="SUPFAM" id="SSF63829">
    <property type="entry name" value="Calcium-dependent phosphotriesterase"/>
    <property type="match status" value="2"/>
</dbReference>
<dbReference type="SUPFAM" id="SSF55781">
    <property type="entry name" value="GAF domain-like"/>
    <property type="match status" value="1"/>
</dbReference>
<evidence type="ECO:0000259" key="3">
    <source>
        <dbReference type="SMART" id="SM00065"/>
    </source>
</evidence>
<protein>
    <recommendedName>
        <fullName evidence="7">Serine phosphatase RsbU, regulator of sigma subunit</fullName>
    </recommendedName>
</protein>
<dbReference type="EMBL" id="BAABJX010000051">
    <property type="protein sequence ID" value="GAA4844486.1"/>
    <property type="molecule type" value="Genomic_DNA"/>
</dbReference>
<dbReference type="Pfam" id="PF07228">
    <property type="entry name" value="SpoIIE"/>
    <property type="match status" value="1"/>
</dbReference>
<dbReference type="InterPro" id="IPR013783">
    <property type="entry name" value="Ig-like_fold"/>
</dbReference>
<dbReference type="InterPro" id="IPR011123">
    <property type="entry name" value="Y_Y_Y"/>
</dbReference>
<dbReference type="PANTHER" id="PTHR43156:SF9">
    <property type="entry name" value="HAMP DOMAIN-CONTAINING PROTEIN"/>
    <property type="match status" value="1"/>
</dbReference>
<name>A0ABP9DJD5_9BACT</name>
<dbReference type="InterPro" id="IPR052016">
    <property type="entry name" value="Bact_Sigma-Reg"/>
</dbReference>
<dbReference type="InterPro" id="IPR001932">
    <property type="entry name" value="PPM-type_phosphatase-like_dom"/>
</dbReference>
<reference evidence="6" key="1">
    <citation type="journal article" date="2019" name="Int. J. Syst. Evol. Microbiol.">
        <title>The Global Catalogue of Microorganisms (GCM) 10K type strain sequencing project: providing services to taxonomists for standard genome sequencing and annotation.</title>
        <authorList>
            <consortium name="The Broad Institute Genomics Platform"/>
            <consortium name="The Broad Institute Genome Sequencing Center for Infectious Disease"/>
            <person name="Wu L."/>
            <person name="Ma J."/>
        </authorList>
    </citation>
    <scope>NUCLEOTIDE SEQUENCE [LARGE SCALE GENOMIC DNA]</scope>
    <source>
        <strain evidence="6">JCM 18326</strain>
    </source>
</reference>
<dbReference type="InterPro" id="IPR036457">
    <property type="entry name" value="PPM-type-like_dom_sf"/>
</dbReference>
<evidence type="ECO:0000313" key="5">
    <source>
        <dbReference type="EMBL" id="GAA4844486.1"/>
    </source>
</evidence>
<dbReference type="Gene3D" id="2.60.40.10">
    <property type="entry name" value="Immunoglobulins"/>
    <property type="match status" value="1"/>
</dbReference>
<proteinExistence type="predicted"/>
<feature type="domain" description="GAF" evidence="3">
    <location>
        <begin position="831"/>
        <end position="980"/>
    </location>
</feature>